<reference evidence="1 2" key="1">
    <citation type="submission" date="2020-09" db="EMBL/GenBank/DDBJ databases">
        <title>Characterization of Treponema spp. from bovine digital dermatitis in Korea.</title>
        <authorList>
            <person name="Espiritu H.M."/>
            <person name="Cho Y.I."/>
            <person name="Mamuad L."/>
        </authorList>
    </citation>
    <scope>NUCLEOTIDE SEQUENCE [LARGE SCALE GENOMIC DNA]</scope>
    <source>
        <strain evidence="1 2">KS1</strain>
    </source>
</reference>
<sequence>MGVAIETKHIFYNWENIEKNKKDILKFYDAESLVNPDLKSAIESNQKAMENDNFCGKYPVVIIRTKETHKFTIETINRYKKIREFKFHIDDYEIIE</sequence>
<dbReference type="Proteomes" id="UP000593915">
    <property type="component" value="Chromosome"/>
</dbReference>
<accession>A0A7S7AVJ4</accession>
<dbReference type="RefSeq" id="WP_024466284.1">
    <property type="nucleotide sequence ID" value="NZ_CP061839.1"/>
</dbReference>
<dbReference type="AlphaFoldDB" id="A0A7S7AVJ4"/>
<protein>
    <submittedName>
        <fullName evidence="1">Uncharacterized protein</fullName>
    </submittedName>
</protein>
<evidence type="ECO:0000313" key="2">
    <source>
        <dbReference type="Proteomes" id="UP000593915"/>
    </source>
</evidence>
<evidence type="ECO:0000313" key="1">
    <source>
        <dbReference type="EMBL" id="QOW59887.1"/>
    </source>
</evidence>
<proteinExistence type="predicted"/>
<dbReference type="EMBL" id="CP061839">
    <property type="protein sequence ID" value="QOW59887.1"/>
    <property type="molecule type" value="Genomic_DNA"/>
</dbReference>
<organism evidence="1 2">
    <name type="scientific">Treponema pedis</name>
    <dbReference type="NCBI Taxonomy" id="409322"/>
    <lineage>
        <taxon>Bacteria</taxon>
        <taxon>Pseudomonadati</taxon>
        <taxon>Spirochaetota</taxon>
        <taxon>Spirochaetia</taxon>
        <taxon>Spirochaetales</taxon>
        <taxon>Treponemataceae</taxon>
        <taxon>Treponema</taxon>
    </lineage>
</organism>
<name>A0A7S7AVJ4_9SPIR</name>
<gene>
    <name evidence="1" type="ORF">IFE08_08420</name>
</gene>